<proteinExistence type="predicted"/>
<keyword evidence="2" id="KW-1185">Reference proteome</keyword>
<comment type="caution">
    <text evidence="1">The sequence shown here is derived from an EMBL/GenBank/DDBJ whole genome shotgun (WGS) entry which is preliminary data.</text>
</comment>
<dbReference type="EMBL" id="CAJNNV010024686">
    <property type="protein sequence ID" value="CAE8610458.1"/>
    <property type="molecule type" value="Genomic_DNA"/>
</dbReference>
<feature type="non-terminal residue" evidence="1">
    <location>
        <position position="100"/>
    </location>
</feature>
<dbReference type="Proteomes" id="UP000654075">
    <property type="component" value="Unassembled WGS sequence"/>
</dbReference>
<name>A0A813FF54_POLGL</name>
<gene>
    <name evidence="1" type="ORF">PGLA1383_LOCUS28282</name>
</gene>
<sequence>LFEHRLRVLIHHAGDLPVPEAGRATLRVALRLLQQDGKVIHESVSPSLAITSSAQTSTNGLGEVVFNQEIVLPLLMASSHEQALTISLALEMAWHSWPLR</sequence>
<organism evidence="1 2">
    <name type="scientific">Polarella glacialis</name>
    <name type="common">Dinoflagellate</name>
    <dbReference type="NCBI Taxonomy" id="89957"/>
    <lineage>
        <taxon>Eukaryota</taxon>
        <taxon>Sar</taxon>
        <taxon>Alveolata</taxon>
        <taxon>Dinophyceae</taxon>
        <taxon>Suessiales</taxon>
        <taxon>Suessiaceae</taxon>
        <taxon>Polarella</taxon>
    </lineage>
</organism>
<accession>A0A813FF54</accession>
<dbReference type="AlphaFoldDB" id="A0A813FF54"/>
<evidence type="ECO:0000313" key="1">
    <source>
        <dbReference type="EMBL" id="CAE8610458.1"/>
    </source>
</evidence>
<protein>
    <submittedName>
        <fullName evidence="1">Uncharacterized protein</fullName>
    </submittedName>
</protein>
<evidence type="ECO:0000313" key="2">
    <source>
        <dbReference type="Proteomes" id="UP000654075"/>
    </source>
</evidence>
<reference evidence="1" key="1">
    <citation type="submission" date="2021-02" db="EMBL/GenBank/DDBJ databases">
        <authorList>
            <person name="Dougan E. K."/>
            <person name="Rhodes N."/>
            <person name="Thang M."/>
            <person name="Chan C."/>
        </authorList>
    </citation>
    <scope>NUCLEOTIDE SEQUENCE</scope>
</reference>